<dbReference type="EMBL" id="FODE01000020">
    <property type="protein sequence ID" value="SEN87115.1"/>
    <property type="molecule type" value="Genomic_DNA"/>
</dbReference>
<keyword evidence="2" id="KW-1185">Reference proteome</keyword>
<dbReference type="AlphaFoldDB" id="A0A1H8K2Q6"/>
<evidence type="ECO:0000313" key="1">
    <source>
        <dbReference type="EMBL" id="SEN87115.1"/>
    </source>
</evidence>
<evidence type="ECO:0000313" key="2">
    <source>
        <dbReference type="Proteomes" id="UP000199054"/>
    </source>
</evidence>
<reference evidence="1 2" key="1">
    <citation type="submission" date="2016-10" db="EMBL/GenBank/DDBJ databases">
        <authorList>
            <person name="de Groot N.N."/>
        </authorList>
    </citation>
    <scope>NUCLEOTIDE SEQUENCE [LARGE SCALE GENOMIC DNA]</scope>
    <source>
        <strain evidence="1 2">DSM 8512</strain>
    </source>
</reference>
<gene>
    <name evidence="1" type="ORF">SAMN04489859_102014</name>
</gene>
<name>A0A1H8K2Q6_9RHOB</name>
<dbReference type="OrthoDB" id="7769646at2"/>
<dbReference type="RefSeq" id="WP_090613433.1">
    <property type="nucleotide sequence ID" value="NZ_CP067124.1"/>
</dbReference>
<protein>
    <recommendedName>
        <fullName evidence="3">N-acetyltransferase domain-containing protein</fullName>
    </recommendedName>
</protein>
<evidence type="ECO:0008006" key="3">
    <source>
        <dbReference type="Google" id="ProtNLM"/>
    </source>
</evidence>
<dbReference type="STRING" id="34002.SAMN04489859_102014"/>
<sequence length="156" mass="17275">MTTTFTTTRQKDTLAKAMDLTNSPGFMEDACAIAAYQDGFENNPDYLKGIIVFEAFRPNQSAEFHFGMAFGKMLSVDIIQMGVTVAFHPKLFNLDRLVTKTPVENVRAICALLKIGFQIQHRERGALANGGDVIVSTLDRADVLSQVQKTEIVQTE</sequence>
<organism evidence="1 2">
    <name type="scientific">Paracoccus alcaliphilus</name>
    <dbReference type="NCBI Taxonomy" id="34002"/>
    <lineage>
        <taxon>Bacteria</taxon>
        <taxon>Pseudomonadati</taxon>
        <taxon>Pseudomonadota</taxon>
        <taxon>Alphaproteobacteria</taxon>
        <taxon>Rhodobacterales</taxon>
        <taxon>Paracoccaceae</taxon>
        <taxon>Paracoccus</taxon>
    </lineage>
</organism>
<accession>A0A1H8K2Q6</accession>
<dbReference type="Proteomes" id="UP000199054">
    <property type="component" value="Unassembled WGS sequence"/>
</dbReference>
<proteinExistence type="predicted"/>